<dbReference type="Gene3D" id="6.10.340.10">
    <property type="match status" value="1"/>
</dbReference>
<feature type="domain" description="HAMP" evidence="10">
    <location>
        <begin position="196"/>
        <end position="249"/>
    </location>
</feature>
<dbReference type="SUPFAM" id="SSF47384">
    <property type="entry name" value="Homodimeric domain of signal transducing histidine kinase"/>
    <property type="match status" value="1"/>
</dbReference>
<sequence length="471" mass="53606">MKINLKTYILLSFLAILILLIGSLGAVTFYLSDKHFDDYVAEKYQDKLTDYAAEIELTFDTQTAVWSEEDLLTLSQQMNKEDLQFIVYDAEDVVIWNSSTDRGNGHMNGSGHNKRLHGSPNHGMSKLDETAENFREQQLSLSSNDTPIGSVLFQYYEDSLYNEQDQKFAEDIKKSLVIIFVLSLPAAFLFAVFLAKHISRPIAHTTVLTQKMADGNFDERLGYKTRVTELNELTEALNKLSAILSQQEQYRKQMSTDIAHEIRTPLTTLQGSLEAMADGIWEITPERLLLCREEVTRLTRLVRDIDNMGELEKNEDTLIIERFNFKDLVSKVATNFSHKFIEKKIDFQMIGPDVQIEGDQDKLQQVLTNLMANSLNFSKKNGKIICQWQIKKDDLIITFADEGMGIPENDLPRIFERLYRSDVSRSRDSGGQGVGLYIVKSIVTAHQGEIAVQSQLGKGTKFTITLPLRHI</sequence>
<dbReference type="InterPro" id="IPR003594">
    <property type="entry name" value="HATPase_dom"/>
</dbReference>
<feature type="transmembrane region" description="Helical" evidence="8">
    <location>
        <begin position="176"/>
        <end position="195"/>
    </location>
</feature>
<dbReference type="PRINTS" id="PR00344">
    <property type="entry name" value="BCTRLSENSOR"/>
</dbReference>
<evidence type="ECO:0000313" key="11">
    <source>
        <dbReference type="EMBL" id="RSU15265.1"/>
    </source>
</evidence>
<evidence type="ECO:0000313" key="12">
    <source>
        <dbReference type="Proteomes" id="UP000287605"/>
    </source>
</evidence>
<dbReference type="PANTHER" id="PTHR45453">
    <property type="entry name" value="PHOSPHATE REGULON SENSOR PROTEIN PHOR"/>
    <property type="match status" value="1"/>
</dbReference>
<reference evidence="11 12" key="1">
    <citation type="submission" date="2017-05" db="EMBL/GenBank/DDBJ databases">
        <title>Vagococcus spp. assemblies.</title>
        <authorList>
            <person name="Gulvik C.A."/>
        </authorList>
    </citation>
    <scope>NUCLEOTIDE SEQUENCE [LARGE SCALE GENOMIC DNA]</scope>
    <source>
        <strain evidence="11 12">CCUG 51432</strain>
    </source>
</reference>
<feature type="domain" description="Histidine kinase" evidence="9">
    <location>
        <begin position="257"/>
        <end position="470"/>
    </location>
</feature>
<dbReference type="InterPro" id="IPR036097">
    <property type="entry name" value="HisK_dim/P_sf"/>
</dbReference>
<dbReference type="RefSeq" id="WP_126807032.1">
    <property type="nucleotide sequence ID" value="NZ_NGKA01000002.1"/>
</dbReference>
<proteinExistence type="predicted"/>
<dbReference type="SUPFAM" id="SSF55874">
    <property type="entry name" value="ATPase domain of HSP90 chaperone/DNA topoisomerase II/histidine kinase"/>
    <property type="match status" value="1"/>
</dbReference>
<dbReference type="PROSITE" id="PS50885">
    <property type="entry name" value="HAMP"/>
    <property type="match status" value="1"/>
</dbReference>
<dbReference type="InterPro" id="IPR050351">
    <property type="entry name" value="BphY/WalK/GraS-like"/>
</dbReference>
<keyword evidence="8" id="KW-0472">Membrane</keyword>
<keyword evidence="12" id="KW-1185">Reference proteome</keyword>
<evidence type="ECO:0000256" key="1">
    <source>
        <dbReference type="ARBA" id="ARBA00000085"/>
    </source>
</evidence>
<dbReference type="GO" id="GO:0005886">
    <property type="term" value="C:plasma membrane"/>
    <property type="evidence" value="ECO:0007669"/>
    <property type="project" value="TreeGrafter"/>
</dbReference>
<evidence type="ECO:0000256" key="7">
    <source>
        <dbReference type="ARBA" id="ARBA00023012"/>
    </source>
</evidence>
<evidence type="ECO:0000256" key="4">
    <source>
        <dbReference type="ARBA" id="ARBA00022553"/>
    </source>
</evidence>
<comment type="caution">
    <text evidence="11">The sequence shown here is derived from an EMBL/GenBank/DDBJ whole genome shotgun (WGS) entry which is preliminary data.</text>
</comment>
<dbReference type="CDD" id="cd06225">
    <property type="entry name" value="HAMP"/>
    <property type="match status" value="1"/>
</dbReference>
<dbReference type="PROSITE" id="PS50109">
    <property type="entry name" value="HIS_KIN"/>
    <property type="match status" value="1"/>
</dbReference>
<comment type="subcellular location">
    <subcellularLocation>
        <location evidence="2">Membrane</location>
    </subcellularLocation>
</comment>
<dbReference type="OrthoDB" id="9813151at2"/>
<dbReference type="InterPro" id="IPR003660">
    <property type="entry name" value="HAMP_dom"/>
</dbReference>
<evidence type="ECO:0000256" key="2">
    <source>
        <dbReference type="ARBA" id="ARBA00004370"/>
    </source>
</evidence>
<dbReference type="Gene3D" id="3.30.565.10">
    <property type="entry name" value="Histidine kinase-like ATPase, C-terminal domain"/>
    <property type="match status" value="1"/>
</dbReference>
<dbReference type="GO" id="GO:0016036">
    <property type="term" value="P:cellular response to phosphate starvation"/>
    <property type="evidence" value="ECO:0007669"/>
    <property type="project" value="TreeGrafter"/>
</dbReference>
<dbReference type="InterPro" id="IPR036890">
    <property type="entry name" value="HATPase_C_sf"/>
</dbReference>
<dbReference type="CDD" id="cd00075">
    <property type="entry name" value="HATPase"/>
    <property type="match status" value="1"/>
</dbReference>
<dbReference type="AlphaFoldDB" id="A0A430B4L3"/>
<dbReference type="SMART" id="SM00387">
    <property type="entry name" value="HATPase_c"/>
    <property type="match status" value="1"/>
</dbReference>
<keyword evidence="7" id="KW-0902">Two-component regulatory system</keyword>
<dbReference type="Pfam" id="PF00672">
    <property type="entry name" value="HAMP"/>
    <property type="match status" value="1"/>
</dbReference>
<dbReference type="Pfam" id="PF02518">
    <property type="entry name" value="HATPase_c"/>
    <property type="match status" value="1"/>
</dbReference>
<dbReference type="EMBL" id="NGKA01000002">
    <property type="protein sequence ID" value="RSU15265.1"/>
    <property type="molecule type" value="Genomic_DNA"/>
</dbReference>
<dbReference type="InterPro" id="IPR003661">
    <property type="entry name" value="HisK_dim/P_dom"/>
</dbReference>
<evidence type="ECO:0000256" key="3">
    <source>
        <dbReference type="ARBA" id="ARBA00012438"/>
    </source>
</evidence>
<keyword evidence="8" id="KW-1133">Transmembrane helix</keyword>
<dbReference type="GO" id="GO:0004721">
    <property type="term" value="F:phosphoprotein phosphatase activity"/>
    <property type="evidence" value="ECO:0007669"/>
    <property type="project" value="TreeGrafter"/>
</dbReference>
<keyword evidence="6" id="KW-0418">Kinase</keyword>
<evidence type="ECO:0000256" key="6">
    <source>
        <dbReference type="ARBA" id="ARBA00022777"/>
    </source>
</evidence>
<comment type="catalytic activity">
    <reaction evidence="1">
        <text>ATP + protein L-histidine = ADP + protein N-phospho-L-histidine.</text>
        <dbReference type="EC" id="2.7.13.3"/>
    </reaction>
</comment>
<dbReference type="FunFam" id="3.30.565.10:FF:000006">
    <property type="entry name" value="Sensor histidine kinase WalK"/>
    <property type="match status" value="1"/>
</dbReference>
<keyword evidence="4" id="KW-0597">Phosphoprotein</keyword>
<dbReference type="CDD" id="cd00082">
    <property type="entry name" value="HisKA"/>
    <property type="match status" value="1"/>
</dbReference>
<evidence type="ECO:0000259" key="10">
    <source>
        <dbReference type="PROSITE" id="PS50885"/>
    </source>
</evidence>
<dbReference type="Proteomes" id="UP000287605">
    <property type="component" value="Unassembled WGS sequence"/>
</dbReference>
<dbReference type="SMART" id="SM00304">
    <property type="entry name" value="HAMP"/>
    <property type="match status" value="1"/>
</dbReference>
<protein>
    <recommendedName>
        <fullName evidence="3">histidine kinase</fullName>
        <ecNumber evidence="3">2.7.13.3</ecNumber>
    </recommendedName>
</protein>
<evidence type="ECO:0000256" key="5">
    <source>
        <dbReference type="ARBA" id="ARBA00022679"/>
    </source>
</evidence>
<dbReference type="PANTHER" id="PTHR45453:SF1">
    <property type="entry name" value="PHOSPHATE REGULON SENSOR PROTEIN PHOR"/>
    <property type="match status" value="1"/>
</dbReference>
<dbReference type="InterPro" id="IPR005467">
    <property type="entry name" value="His_kinase_dom"/>
</dbReference>
<dbReference type="SMART" id="SM00388">
    <property type="entry name" value="HisKA"/>
    <property type="match status" value="1"/>
</dbReference>
<dbReference type="GO" id="GO:0000155">
    <property type="term" value="F:phosphorelay sensor kinase activity"/>
    <property type="evidence" value="ECO:0007669"/>
    <property type="project" value="InterPro"/>
</dbReference>
<name>A0A430B4L3_9ENTE</name>
<organism evidence="11 12">
    <name type="scientific">Vagococcus elongatus</name>
    <dbReference type="NCBI Taxonomy" id="180344"/>
    <lineage>
        <taxon>Bacteria</taxon>
        <taxon>Bacillati</taxon>
        <taxon>Bacillota</taxon>
        <taxon>Bacilli</taxon>
        <taxon>Lactobacillales</taxon>
        <taxon>Enterococcaceae</taxon>
        <taxon>Vagococcus</taxon>
    </lineage>
</organism>
<dbReference type="SUPFAM" id="SSF158472">
    <property type="entry name" value="HAMP domain-like"/>
    <property type="match status" value="1"/>
</dbReference>
<dbReference type="Gene3D" id="1.10.287.130">
    <property type="match status" value="1"/>
</dbReference>
<evidence type="ECO:0000259" key="9">
    <source>
        <dbReference type="PROSITE" id="PS50109"/>
    </source>
</evidence>
<keyword evidence="8" id="KW-0812">Transmembrane</keyword>
<dbReference type="Pfam" id="PF00512">
    <property type="entry name" value="HisKA"/>
    <property type="match status" value="1"/>
</dbReference>
<dbReference type="EC" id="2.7.13.3" evidence="3"/>
<evidence type="ECO:0000256" key="8">
    <source>
        <dbReference type="SAM" id="Phobius"/>
    </source>
</evidence>
<dbReference type="InterPro" id="IPR004358">
    <property type="entry name" value="Sig_transdc_His_kin-like_C"/>
</dbReference>
<accession>A0A430B4L3</accession>
<gene>
    <name evidence="11" type="ORF">CBF29_02725</name>
</gene>
<keyword evidence="5" id="KW-0808">Transferase</keyword>